<dbReference type="Proteomes" id="UP000245765">
    <property type="component" value="Unassembled WGS sequence"/>
</dbReference>
<dbReference type="SUPFAM" id="SSF117396">
    <property type="entry name" value="TM1631-like"/>
    <property type="match status" value="1"/>
</dbReference>
<dbReference type="InterPro" id="IPR036520">
    <property type="entry name" value="UPF0759_sf"/>
</dbReference>
<proteinExistence type="predicted"/>
<evidence type="ECO:0000313" key="1">
    <source>
        <dbReference type="EMBL" id="PWS37471.1"/>
    </source>
</evidence>
<gene>
    <name evidence="1" type="ORF">DFH01_11610</name>
</gene>
<dbReference type="RefSeq" id="WP_109870579.1">
    <property type="nucleotide sequence ID" value="NZ_QGNA01000002.1"/>
</dbReference>
<sequence>MAKRAGRIRAGIAGWVFPPWRGSFYPKGLKQKDELGFAARAFTTLEVNGTFYSMQRPETFAAWDAETPEDFVFTLKGPRYITHMKRLKDCELPLANFLASGVLRLGKKLGPILWQLPPNMAFEAERLEGFLALLPHDRAAAAKLAAQHEPRMQGRAWLDPGPKAPLRHAIEPRHPSFADPACVALCRKHGVALAITDGIPDWPQFRELTADFAYLRLHLSDTQVAGYDAAAIAAWAKQAKACAKAGQDVFILFDAAGDETVKVHTPANASAMLQALAAAG</sequence>
<accession>A0A317FEG9</accession>
<name>A0A317FEG9_9PROT</name>
<dbReference type="EMBL" id="QGNA01000002">
    <property type="protein sequence ID" value="PWS37471.1"/>
    <property type="molecule type" value="Genomic_DNA"/>
</dbReference>
<dbReference type="PANTHER" id="PTHR30348">
    <property type="entry name" value="UNCHARACTERIZED PROTEIN YECE"/>
    <property type="match status" value="1"/>
</dbReference>
<dbReference type="InterPro" id="IPR002763">
    <property type="entry name" value="DUF72"/>
</dbReference>
<dbReference type="AlphaFoldDB" id="A0A317FEG9"/>
<organism evidence="1 2">
    <name type="scientific">Falsiroseomonas bella</name>
    <dbReference type="NCBI Taxonomy" id="2184016"/>
    <lineage>
        <taxon>Bacteria</taxon>
        <taxon>Pseudomonadati</taxon>
        <taxon>Pseudomonadota</taxon>
        <taxon>Alphaproteobacteria</taxon>
        <taxon>Acetobacterales</taxon>
        <taxon>Roseomonadaceae</taxon>
        <taxon>Falsiroseomonas</taxon>
    </lineage>
</organism>
<reference evidence="2" key="1">
    <citation type="submission" date="2018-05" db="EMBL/GenBank/DDBJ databases">
        <authorList>
            <person name="Du Z."/>
            <person name="Wang X."/>
        </authorList>
    </citation>
    <scope>NUCLEOTIDE SEQUENCE [LARGE SCALE GENOMIC DNA]</scope>
    <source>
        <strain evidence="2">CQN31</strain>
    </source>
</reference>
<comment type="caution">
    <text evidence="1">The sequence shown here is derived from an EMBL/GenBank/DDBJ whole genome shotgun (WGS) entry which is preliminary data.</text>
</comment>
<dbReference type="Pfam" id="PF01904">
    <property type="entry name" value="DUF72"/>
    <property type="match status" value="1"/>
</dbReference>
<protein>
    <submittedName>
        <fullName evidence="1">DUF72 domain-containing protein</fullName>
    </submittedName>
</protein>
<dbReference type="Gene3D" id="3.20.20.410">
    <property type="entry name" value="Protein of unknown function UPF0759"/>
    <property type="match status" value="1"/>
</dbReference>
<dbReference type="OrthoDB" id="9780310at2"/>
<dbReference type="PANTHER" id="PTHR30348:SF4">
    <property type="entry name" value="DUF72 DOMAIN-CONTAINING PROTEIN"/>
    <property type="match status" value="1"/>
</dbReference>
<evidence type="ECO:0000313" key="2">
    <source>
        <dbReference type="Proteomes" id="UP000245765"/>
    </source>
</evidence>
<keyword evidence="2" id="KW-1185">Reference proteome</keyword>